<feature type="region of interest" description="Disordered" evidence="1">
    <location>
        <begin position="58"/>
        <end position="79"/>
    </location>
</feature>
<reference evidence="2" key="1">
    <citation type="journal article" date="2015" name="Nature">
        <title>Complex archaea that bridge the gap between prokaryotes and eukaryotes.</title>
        <authorList>
            <person name="Spang A."/>
            <person name="Saw J.H."/>
            <person name="Jorgensen S.L."/>
            <person name="Zaremba-Niedzwiedzka K."/>
            <person name="Martijn J."/>
            <person name="Lind A.E."/>
            <person name="van Eijk R."/>
            <person name="Schleper C."/>
            <person name="Guy L."/>
            <person name="Ettema T.J."/>
        </authorList>
    </citation>
    <scope>NUCLEOTIDE SEQUENCE</scope>
</reference>
<feature type="region of interest" description="Disordered" evidence="1">
    <location>
        <begin position="1"/>
        <end position="31"/>
    </location>
</feature>
<accession>A0A0F9UCC6</accession>
<organism evidence="2">
    <name type="scientific">marine sediment metagenome</name>
    <dbReference type="NCBI Taxonomy" id="412755"/>
    <lineage>
        <taxon>unclassified sequences</taxon>
        <taxon>metagenomes</taxon>
        <taxon>ecological metagenomes</taxon>
    </lineage>
</organism>
<evidence type="ECO:0000313" key="2">
    <source>
        <dbReference type="EMBL" id="KKN85042.1"/>
    </source>
</evidence>
<dbReference type="AlphaFoldDB" id="A0A0F9UCC6"/>
<sequence>MNAKVLEFKPSAAKNAISREPAASNEKNSIKLSDEDREKVINAAQGIREVFKSLGDAPLAKNSKSPGGEGPSVGPYNMPISYTPTGKPIHMAGQFIDKLKELRRFAENSIELRCDALGLVVYVSGVNQVTSNTTVQGCRVVAYDFDKLEPTVNVILRNHVELTNKLFMTLVSTYNRLSRTYNIAGLQHEWLALKSDHAGMPTIPLITVAG</sequence>
<name>A0A0F9UCC6_9ZZZZ</name>
<proteinExistence type="predicted"/>
<dbReference type="EMBL" id="LAZR01000163">
    <property type="protein sequence ID" value="KKN85042.1"/>
    <property type="molecule type" value="Genomic_DNA"/>
</dbReference>
<comment type="caution">
    <text evidence="2">The sequence shown here is derived from an EMBL/GenBank/DDBJ whole genome shotgun (WGS) entry which is preliminary data.</text>
</comment>
<evidence type="ECO:0000256" key="1">
    <source>
        <dbReference type="SAM" id="MobiDB-lite"/>
    </source>
</evidence>
<gene>
    <name evidence="2" type="ORF">LCGC14_0282110</name>
</gene>
<protein>
    <submittedName>
        <fullName evidence="2">Uncharacterized protein</fullName>
    </submittedName>
</protein>